<proteinExistence type="predicted"/>
<protein>
    <submittedName>
        <fullName evidence="1">Uncharacterized protein</fullName>
    </submittedName>
</protein>
<accession>A0AB34AHV1</accession>
<evidence type="ECO:0000313" key="2">
    <source>
        <dbReference type="Proteomes" id="UP000321839"/>
    </source>
</evidence>
<reference evidence="1 2" key="1">
    <citation type="submission" date="2019-07" db="EMBL/GenBank/DDBJ databases">
        <title>Whole genome shotgun sequence of Staphylococcus cohnii subsp. urealyticus NBRC 109766.</title>
        <authorList>
            <person name="Hosoyama A."/>
            <person name="Uohara A."/>
            <person name="Ohji S."/>
            <person name="Ichikawa N."/>
        </authorList>
    </citation>
    <scope>NUCLEOTIDE SEQUENCE [LARGE SCALE GENOMIC DNA]</scope>
    <source>
        <strain evidence="1 2">NBRC 109766</strain>
    </source>
</reference>
<dbReference type="AlphaFoldDB" id="A0AB34AHV1"/>
<dbReference type="EMBL" id="BKAW01000007">
    <property type="protein sequence ID" value="GEQ03035.1"/>
    <property type="molecule type" value="Genomic_DNA"/>
</dbReference>
<evidence type="ECO:0000313" key="1">
    <source>
        <dbReference type="EMBL" id="GEQ03035.1"/>
    </source>
</evidence>
<comment type="caution">
    <text evidence="1">The sequence shown here is derived from an EMBL/GenBank/DDBJ whole genome shotgun (WGS) entry which is preliminary data.</text>
</comment>
<name>A0AB34AHV1_STAUR</name>
<sequence>MLRDTWVFIKFIHLNKINLDNVILIHHVKYCSDEKASSTFVPIFAVTHAVTLERTKMRTTIYKTI</sequence>
<organism evidence="1 2">
    <name type="scientific">Staphylococcus ureilyticus</name>
    <name type="common">Staphylococcus cohnii subsp. urealyticus</name>
    <dbReference type="NCBI Taxonomy" id="94138"/>
    <lineage>
        <taxon>Bacteria</taxon>
        <taxon>Bacillati</taxon>
        <taxon>Bacillota</taxon>
        <taxon>Bacilli</taxon>
        <taxon>Bacillales</taxon>
        <taxon>Staphylococcaceae</taxon>
        <taxon>Staphylococcus</taxon>
        <taxon>Staphylococcus cohnii species complex</taxon>
    </lineage>
</organism>
<dbReference type="Proteomes" id="UP000321839">
    <property type="component" value="Unassembled WGS sequence"/>
</dbReference>
<keyword evidence="2" id="KW-1185">Reference proteome</keyword>
<gene>
    <name evidence="1" type="ORF">SCO02_14760</name>
</gene>